<name>A0A8S5MW47_9CAUD</name>
<accession>A0A8S5MW47</accession>
<proteinExistence type="predicted"/>
<dbReference type="Pfam" id="PF20765">
    <property type="entry name" value="Phage_tail_terminator_8"/>
    <property type="match status" value="1"/>
</dbReference>
<sequence>MNFTITTLARSLAEYLAPFLPGVQMLEDPAQQGVEPPCMFIQQRGSDIKPYPGGRWLRTIRLDLTYLLDYNLTDLRQQYNKAAEALDFCMETFSYSDGTEAEKLLHTYERSTDIDDDGLHYKFELRVFVEKPVDAVKMQTQTVNQKVDQ</sequence>
<protein>
    <submittedName>
        <fullName evidence="1">Tail completion protein</fullName>
    </submittedName>
</protein>
<evidence type="ECO:0000313" key="1">
    <source>
        <dbReference type="EMBL" id="DAD86368.1"/>
    </source>
</evidence>
<reference evidence="1" key="1">
    <citation type="journal article" date="2021" name="Proc. Natl. Acad. Sci. U.S.A.">
        <title>A Catalog of Tens of Thousands of Viruses from Human Metagenomes Reveals Hidden Associations with Chronic Diseases.</title>
        <authorList>
            <person name="Tisza M.J."/>
            <person name="Buck C.B."/>
        </authorList>
    </citation>
    <scope>NUCLEOTIDE SEQUENCE</scope>
    <source>
        <strain evidence="1">CtZpP9</strain>
    </source>
</reference>
<dbReference type="InterPro" id="IPR049254">
    <property type="entry name" value="Phage_tail_terminator"/>
</dbReference>
<organism evidence="1">
    <name type="scientific">Siphoviridae sp. ctZpP9</name>
    <dbReference type="NCBI Taxonomy" id="2826386"/>
    <lineage>
        <taxon>Viruses</taxon>
        <taxon>Duplodnaviria</taxon>
        <taxon>Heunggongvirae</taxon>
        <taxon>Uroviricota</taxon>
        <taxon>Caudoviricetes</taxon>
    </lineage>
</organism>
<dbReference type="EMBL" id="BK014998">
    <property type="protein sequence ID" value="DAD86368.1"/>
    <property type="molecule type" value="Genomic_DNA"/>
</dbReference>